<evidence type="ECO:0000256" key="1">
    <source>
        <dbReference type="ARBA" id="ARBA00008061"/>
    </source>
</evidence>
<dbReference type="PANTHER" id="PTHR10357:SF217">
    <property type="entry name" value="TREHALOSE-6-PHOSPHATE HYDROLASE"/>
    <property type="match status" value="1"/>
</dbReference>
<proteinExistence type="inferred from homology"/>
<dbReference type="AlphaFoldDB" id="A0A0R1TZ22"/>
<keyword evidence="2" id="KW-0378">Hydrolase</keyword>
<evidence type="ECO:0000256" key="3">
    <source>
        <dbReference type="ARBA" id="ARBA00023295"/>
    </source>
</evidence>
<dbReference type="OrthoDB" id="9805159at2"/>
<name>A0A0R1TZ22_9LACO</name>
<keyword evidence="6" id="KW-1185">Reference proteome</keyword>
<dbReference type="SUPFAM" id="SSF51445">
    <property type="entry name" value="(Trans)glycosidases"/>
    <property type="match status" value="1"/>
</dbReference>
<dbReference type="InterPro" id="IPR045857">
    <property type="entry name" value="O16G_dom_2"/>
</dbReference>
<evidence type="ECO:0000313" key="5">
    <source>
        <dbReference type="EMBL" id="KRL85982.1"/>
    </source>
</evidence>
<evidence type="ECO:0000256" key="2">
    <source>
        <dbReference type="ARBA" id="ARBA00022801"/>
    </source>
</evidence>
<evidence type="ECO:0000313" key="6">
    <source>
        <dbReference type="Proteomes" id="UP000051922"/>
    </source>
</evidence>
<dbReference type="Gene3D" id="3.90.400.10">
    <property type="entry name" value="Oligo-1,6-glucosidase, Domain 2"/>
    <property type="match status" value="1"/>
</dbReference>
<keyword evidence="3" id="KW-0326">Glycosidase</keyword>
<dbReference type="STRING" id="1423783.FC50_GL001388"/>
<organism evidence="5 6">
    <name type="scientific">Lacticaseibacillus pantheris DSM 15945 = JCM 12539 = NBRC 106106</name>
    <dbReference type="NCBI Taxonomy" id="1423783"/>
    <lineage>
        <taxon>Bacteria</taxon>
        <taxon>Bacillati</taxon>
        <taxon>Bacillota</taxon>
        <taxon>Bacilli</taxon>
        <taxon>Lactobacillales</taxon>
        <taxon>Lactobacillaceae</taxon>
        <taxon>Lacticaseibacillus</taxon>
    </lineage>
</organism>
<dbReference type="Pfam" id="PF00128">
    <property type="entry name" value="Alpha-amylase"/>
    <property type="match status" value="1"/>
</dbReference>
<comment type="caution">
    <text evidence="5">The sequence shown here is derived from an EMBL/GenBank/DDBJ whole genome shotgun (WGS) entry which is preliminary data.</text>
</comment>
<sequence>MSFQNKVVYQLYPKSFFDSNGDGIGDLPGITAKMDYLQSLNVDIVWLNPFFVSPQNDNGYDVADYRAIDPRFGTMADFDRMMAAFKAAGIGVMLDMVLNHTSTAHEWFQRALAGDKYYQDYYWIYPPKPNGDLPTNWDSKFGGPAWAPFGDTGNYYLHLYDRTQADLNWHNPHVRQEAADIVNFWRAKGVEHFRFDVMNVIGKDERLVDAPAGTESKFLYTDKPVVQRYIQDLAAQSYGQDAESVTVGEMSSTTLPHAIEYTRPDEHALSMIFQFHHLKTDYDHGEKWTTKRYDFNLLRDLLHHWATGLSDGGGWQALFWNNHDQPRALNRFGDVEHYRVRTAQVLAASIHLNRGTPYIYMGEEIGMTDPEYHTMDDYVDVEAHNAYRRLTDAGMAADDAFAAVHAKARDNSRTPMQWDGSENAGFTTGTPWLRSTNQATINVQNELASGAIFDFYQQLIALRKRYPVISMGDYTPYATDVDWVFGFIRQYGASRLLVLNNYAEHDVTIPVGAEWQRGRILISNVPGIRVTERMTLPAFSTVAILVGD</sequence>
<dbReference type="FunFam" id="3.20.20.80:FF:000064">
    <property type="entry name" value="Oligo-1,6-glucosidase"/>
    <property type="match status" value="1"/>
</dbReference>
<dbReference type="InterPro" id="IPR013780">
    <property type="entry name" value="Glyco_hydro_b"/>
</dbReference>
<dbReference type="InterPro" id="IPR006047">
    <property type="entry name" value="GH13_cat_dom"/>
</dbReference>
<dbReference type="Proteomes" id="UP000051922">
    <property type="component" value="Unassembled WGS sequence"/>
</dbReference>
<dbReference type="Gene3D" id="2.60.40.1180">
    <property type="entry name" value="Golgi alpha-mannosidase II"/>
    <property type="match status" value="1"/>
</dbReference>
<dbReference type="PATRIC" id="fig|1423783.4.peg.1429"/>
<dbReference type="PANTHER" id="PTHR10357">
    <property type="entry name" value="ALPHA-AMYLASE FAMILY MEMBER"/>
    <property type="match status" value="1"/>
</dbReference>
<dbReference type="CDD" id="cd11333">
    <property type="entry name" value="AmyAc_SI_OligoGlu_DGase"/>
    <property type="match status" value="1"/>
</dbReference>
<gene>
    <name evidence="5" type="ORF">FC50_GL001388</name>
</gene>
<dbReference type="GO" id="GO:0004556">
    <property type="term" value="F:alpha-amylase activity"/>
    <property type="evidence" value="ECO:0007669"/>
    <property type="project" value="TreeGrafter"/>
</dbReference>
<dbReference type="Gene3D" id="3.20.20.80">
    <property type="entry name" value="Glycosidases"/>
    <property type="match status" value="1"/>
</dbReference>
<dbReference type="InterPro" id="IPR017853">
    <property type="entry name" value="GH"/>
</dbReference>
<evidence type="ECO:0000259" key="4">
    <source>
        <dbReference type="SMART" id="SM00642"/>
    </source>
</evidence>
<dbReference type="GO" id="GO:0009313">
    <property type="term" value="P:oligosaccharide catabolic process"/>
    <property type="evidence" value="ECO:0007669"/>
    <property type="project" value="TreeGrafter"/>
</dbReference>
<feature type="domain" description="Glycosyl hydrolase family 13 catalytic" evidence="4">
    <location>
        <begin position="10"/>
        <end position="413"/>
    </location>
</feature>
<dbReference type="SUPFAM" id="SSF51011">
    <property type="entry name" value="Glycosyl hydrolase domain"/>
    <property type="match status" value="1"/>
</dbReference>
<protein>
    <submittedName>
        <fullName evidence="5">Alpha, alpha-phosphotrehalase</fullName>
    </submittedName>
</protein>
<dbReference type="RefSeq" id="WP_054650818.1">
    <property type="nucleotide sequence ID" value="NZ_AZFJ01000049.1"/>
</dbReference>
<accession>A0A0R1TZ22</accession>
<dbReference type="NCBIfam" id="NF008183">
    <property type="entry name" value="PRK10933.1"/>
    <property type="match status" value="1"/>
</dbReference>
<dbReference type="EMBL" id="AZFJ01000049">
    <property type="protein sequence ID" value="KRL85982.1"/>
    <property type="molecule type" value="Genomic_DNA"/>
</dbReference>
<dbReference type="SMART" id="SM00642">
    <property type="entry name" value="Aamy"/>
    <property type="match status" value="1"/>
</dbReference>
<comment type="similarity">
    <text evidence="1">Belongs to the glycosyl hydrolase 13 family.</text>
</comment>
<reference evidence="5 6" key="1">
    <citation type="journal article" date="2015" name="Genome Announc.">
        <title>Expanding the biotechnology potential of lactobacilli through comparative genomics of 213 strains and associated genera.</title>
        <authorList>
            <person name="Sun Z."/>
            <person name="Harris H.M."/>
            <person name="McCann A."/>
            <person name="Guo C."/>
            <person name="Argimon S."/>
            <person name="Zhang W."/>
            <person name="Yang X."/>
            <person name="Jeffery I.B."/>
            <person name="Cooney J.C."/>
            <person name="Kagawa T.F."/>
            <person name="Liu W."/>
            <person name="Song Y."/>
            <person name="Salvetti E."/>
            <person name="Wrobel A."/>
            <person name="Rasinkangas P."/>
            <person name="Parkhill J."/>
            <person name="Rea M.C."/>
            <person name="O'Sullivan O."/>
            <person name="Ritari J."/>
            <person name="Douillard F.P."/>
            <person name="Paul Ross R."/>
            <person name="Yang R."/>
            <person name="Briner A.E."/>
            <person name="Felis G.E."/>
            <person name="de Vos W.M."/>
            <person name="Barrangou R."/>
            <person name="Klaenhammer T.R."/>
            <person name="Caufield P.W."/>
            <person name="Cui Y."/>
            <person name="Zhang H."/>
            <person name="O'Toole P.W."/>
        </authorList>
    </citation>
    <scope>NUCLEOTIDE SEQUENCE [LARGE SCALE GENOMIC DNA]</scope>
    <source>
        <strain evidence="5 6">DSM 15945</strain>
    </source>
</reference>